<keyword evidence="1" id="KW-0677">Repeat</keyword>
<gene>
    <name evidence="3" type="ORF">CISG_10356</name>
</gene>
<reference evidence="4" key="1">
    <citation type="journal article" date="2010" name="Genome Res.">
        <title>Population genomic sequencing of Coccidioides fungi reveals recent hybridization and transposon control.</title>
        <authorList>
            <person name="Neafsey D.E."/>
            <person name="Barker B.M."/>
            <person name="Sharpton T.J."/>
            <person name="Stajich J.E."/>
            <person name="Park D.J."/>
            <person name="Whiston E."/>
            <person name="Hung C.-Y."/>
            <person name="McMahan C."/>
            <person name="White J."/>
            <person name="Sykes S."/>
            <person name="Heiman D."/>
            <person name="Young S."/>
            <person name="Zeng Q."/>
            <person name="Abouelleil A."/>
            <person name="Aftuck L."/>
            <person name="Bessette D."/>
            <person name="Brown A."/>
            <person name="FitzGerald M."/>
            <person name="Lui A."/>
            <person name="Macdonald J.P."/>
            <person name="Priest M."/>
            <person name="Orbach M.J."/>
            <person name="Galgiani J.N."/>
            <person name="Kirkland T.N."/>
            <person name="Cole G.T."/>
            <person name="Birren B.W."/>
            <person name="Henn M.R."/>
            <person name="Taylor J.W."/>
            <person name="Rounsley S.D."/>
        </authorList>
    </citation>
    <scope>NUCLEOTIDE SEQUENCE [LARGE SCALE GENOMIC DNA]</scope>
    <source>
        <strain evidence="4">RMSCC 3703</strain>
    </source>
</reference>
<dbReference type="PANTHER" id="PTHR15704">
    <property type="entry name" value="SUPERKILLER 3 PROTEIN-RELATED"/>
    <property type="match status" value="1"/>
</dbReference>
<name>A0A0J8QT89_COCIT</name>
<dbReference type="InterPro" id="IPR039226">
    <property type="entry name" value="Ski3/TTC37"/>
</dbReference>
<evidence type="ECO:0000313" key="4">
    <source>
        <dbReference type="Proteomes" id="UP000054559"/>
    </source>
</evidence>
<dbReference type="GO" id="GO:0055087">
    <property type="term" value="C:Ski complex"/>
    <property type="evidence" value="ECO:0007669"/>
    <property type="project" value="InterPro"/>
</dbReference>
<organism evidence="3 4">
    <name type="scientific">Coccidioides immitis RMSCC 3703</name>
    <dbReference type="NCBI Taxonomy" id="454286"/>
    <lineage>
        <taxon>Eukaryota</taxon>
        <taxon>Fungi</taxon>
        <taxon>Dikarya</taxon>
        <taxon>Ascomycota</taxon>
        <taxon>Pezizomycotina</taxon>
        <taxon>Eurotiomycetes</taxon>
        <taxon>Eurotiomycetidae</taxon>
        <taxon>Onygenales</taxon>
        <taxon>Onygenaceae</taxon>
        <taxon>Coccidioides</taxon>
    </lineage>
</organism>
<proteinExistence type="predicted"/>
<dbReference type="STRING" id="454286.A0A0J8QT89"/>
<evidence type="ECO:0008006" key="5">
    <source>
        <dbReference type="Google" id="ProtNLM"/>
    </source>
</evidence>
<accession>A0A0J8QT89</accession>
<evidence type="ECO:0000313" key="3">
    <source>
        <dbReference type="EMBL" id="KMU75265.1"/>
    </source>
</evidence>
<evidence type="ECO:0000256" key="2">
    <source>
        <dbReference type="ARBA" id="ARBA00022803"/>
    </source>
</evidence>
<dbReference type="EMBL" id="DS268331">
    <property type="protein sequence ID" value="KMU75265.1"/>
    <property type="molecule type" value="Genomic_DNA"/>
</dbReference>
<dbReference type="PANTHER" id="PTHR15704:SF7">
    <property type="entry name" value="SUPERKILLER COMPLEX PROTEIN 3"/>
    <property type="match status" value="1"/>
</dbReference>
<sequence length="172" mass="19370">MPAKSALRNIRACLDAGDFAQAAIKATELCEQDPQNYHAHVFLGLALDKLNDADASERAYINATKLKADDKTAWQGLINLYERLGGKKLDDYASARRKEPRPGVGGKVYLFRWESGTTSQYKQALKLLLPLSPLFNVLEGLIPHPSHTYLRVIELSEAEEKQFITGRWRKKD</sequence>
<dbReference type="Gene3D" id="1.25.40.10">
    <property type="entry name" value="Tetratricopeptide repeat domain"/>
    <property type="match status" value="1"/>
</dbReference>
<dbReference type="GO" id="GO:0006401">
    <property type="term" value="P:RNA catabolic process"/>
    <property type="evidence" value="ECO:0007669"/>
    <property type="project" value="InterPro"/>
</dbReference>
<dbReference type="Proteomes" id="UP000054559">
    <property type="component" value="Unassembled WGS sequence"/>
</dbReference>
<dbReference type="InterPro" id="IPR011990">
    <property type="entry name" value="TPR-like_helical_dom_sf"/>
</dbReference>
<protein>
    <recommendedName>
        <fullName evidence="5">Tetratricopeptide repeat protein</fullName>
    </recommendedName>
</protein>
<keyword evidence="2" id="KW-0802">TPR repeat</keyword>
<dbReference type="AlphaFoldDB" id="A0A0J8QT89"/>
<dbReference type="SUPFAM" id="SSF48452">
    <property type="entry name" value="TPR-like"/>
    <property type="match status" value="1"/>
</dbReference>
<evidence type="ECO:0000256" key="1">
    <source>
        <dbReference type="ARBA" id="ARBA00022737"/>
    </source>
</evidence>